<dbReference type="SUPFAM" id="SSF51556">
    <property type="entry name" value="Metallo-dependent hydrolases"/>
    <property type="match status" value="1"/>
</dbReference>
<proteinExistence type="predicted"/>
<sequence>MRKTILAFLITVLVTVSVSAQLPEQIKEGLKNLTVKVDKLTDASTIQKEILSFISAAPNEDLKKKALVFIQENSKSAHTKEVLARLLKGSDSVVTNKNYIVLKNANIIDAISDTSKKGSVFIEGDKITAIDYTNSMQIPEVAAIYDLEGKYIIPGLIDAHVHITHGTLKDAQEHLQTALKKGVTGVRDMGGDGRMLTLLKKNTMIGEDVGPDVFFSTIIAGPEFFENDPRPKEVAKGATAGKVPWQTAITHDSDLRQVVAEAKGLGATAIKVYLNVDKDLFRKVAAEAKRQRLKVWSHAVVPPTKAIDITNGGSEVMSHAASMVQYEFIKGDLKSRHAFKSQEELKAYRQKSQNLNWDKNSAEVKRLFNAMKANNSILDATMFVYTLGLEPSENGKKVDSTRYKIGVKAVKIAYDMGVKIGAGSDHMISKDNIINIHREIELLTLAGLSNIDAIKAATIINAEGLGEEKNIGTIEKGKLANLVVLNTNPLENIESTKDIKFVIKRGKIVE</sequence>
<feature type="signal peptide" evidence="1">
    <location>
        <begin position="1"/>
        <end position="20"/>
    </location>
</feature>
<dbReference type="InterPro" id="IPR006680">
    <property type="entry name" value="Amidohydro-rel"/>
</dbReference>
<dbReference type="EMBL" id="JAABOO010000002">
    <property type="protein sequence ID" value="NER13477.1"/>
    <property type="molecule type" value="Genomic_DNA"/>
</dbReference>
<dbReference type="Gene3D" id="3.40.50.10910">
    <property type="entry name" value="Amidohydrolase"/>
    <property type="match status" value="1"/>
</dbReference>
<dbReference type="GO" id="GO:0016810">
    <property type="term" value="F:hydrolase activity, acting on carbon-nitrogen (but not peptide) bonds"/>
    <property type="evidence" value="ECO:0007669"/>
    <property type="project" value="InterPro"/>
</dbReference>
<comment type="caution">
    <text evidence="3">The sequence shown here is derived from an EMBL/GenBank/DDBJ whole genome shotgun (WGS) entry which is preliminary data.</text>
</comment>
<protein>
    <submittedName>
        <fullName evidence="3">Amidohydrolase family protein</fullName>
    </submittedName>
</protein>
<name>A0A6P0UKI8_9FLAO</name>
<dbReference type="InterPro" id="IPR011059">
    <property type="entry name" value="Metal-dep_hydrolase_composite"/>
</dbReference>
<dbReference type="PANTHER" id="PTHR43135">
    <property type="entry name" value="ALPHA-D-RIBOSE 1-METHYLPHOSPHONATE 5-TRIPHOSPHATE DIPHOSPHATASE"/>
    <property type="match status" value="1"/>
</dbReference>
<accession>A0A6P0UKI8</accession>
<feature type="domain" description="Amidohydrolase-related" evidence="2">
    <location>
        <begin position="151"/>
        <end position="509"/>
    </location>
</feature>
<dbReference type="Gene3D" id="1.20.58.520">
    <property type="entry name" value="Amidohydrolase"/>
    <property type="match status" value="1"/>
</dbReference>
<dbReference type="Proteomes" id="UP000468581">
    <property type="component" value="Unassembled WGS sequence"/>
</dbReference>
<dbReference type="RefSeq" id="WP_163606516.1">
    <property type="nucleotide sequence ID" value="NZ_JAABOO010000002.1"/>
</dbReference>
<dbReference type="PANTHER" id="PTHR43135:SF3">
    <property type="entry name" value="ALPHA-D-RIBOSE 1-METHYLPHOSPHONATE 5-TRIPHOSPHATE DIPHOSPHATASE"/>
    <property type="match status" value="1"/>
</dbReference>
<dbReference type="AlphaFoldDB" id="A0A6P0UKI8"/>
<dbReference type="InterPro" id="IPR032466">
    <property type="entry name" value="Metal_Hydrolase"/>
</dbReference>
<dbReference type="SUPFAM" id="SSF51338">
    <property type="entry name" value="Composite domain of metallo-dependent hydrolases"/>
    <property type="match status" value="1"/>
</dbReference>
<organism evidence="3 4">
    <name type="scientific">Leptobacterium flavescens</name>
    <dbReference type="NCBI Taxonomy" id="472055"/>
    <lineage>
        <taxon>Bacteria</taxon>
        <taxon>Pseudomonadati</taxon>
        <taxon>Bacteroidota</taxon>
        <taxon>Flavobacteriia</taxon>
        <taxon>Flavobacteriales</taxon>
        <taxon>Flavobacteriaceae</taxon>
        <taxon>Leptobacterium</taxon>
    </lineage>
</organism>
<evidence type="ECO:0000313" key="3">
    <source>
        <dbReference type="EMBL" id="NER13477.1"/>
    </source>
</evidence>
<evidence type="ECO:0000259" key="2">
    <source>
        <dbReference type="Pfam" id="PF01979"/>
    </source>
</evidence>
<keyword evidence="4" id="KW-1185">Reference proteome</keyword>
<evidence type="ECO:0000256" key="1">
    <source>
        <dbReference type="SAM" id="SignalP"/>
    </source>
</evidence>
<gene>
    <name evidence="3" type="ORF">GWK08_08520</name>
</gene>
<keyword evidence="3" id="KW-0378">Hydrolase</keyword>
<dbReference type="Gene3D" id="2.30.40.10">
    <property type="entry name" value="Urease, subunit C, domain 1"/>
    <property type="match status" value="1"/>
</dbReference>
<evidence type="ECO:0000313" key="4">
    <source>
        <dbReference type="Proteomes" id="UP000468581"/>
    </source>
</evidence>
<dbReference type="Gene3D" id="3.30.110.90">
    <property type="entry name" value="Amidohydrolase"/>
    <property type="match status" value="1"/>
</dbReference>
<reference evidence="3 4" key="1">
    <citation type="submission" date="2020-01" db="EMBL/GenBank/DDBJ databases">
        <title>Leptobacterium flavescens.</title>
        <authorList>
            <person name="Wang G."/>
        </authorList>
    </citation>
    <scope>NUCLEOTIDE SEQUENCE [LARGE SCALE GENOMIC DNA]</scope>
    <source>
        <strain evidence="3 4">KCTC 22160</strain>
    </source>
</reference>
<dbReference type="Pfam" id="PF01979">
    <property type="entry name" value="Amidohydro_1"/>
    <property type="match status" value="1"/>
</dbReference>
<dbReference type="InterPro" id="IPR051781">
    <property type="entry name" value="Metallo-dep_Hydrolase"/>
</dbReference>
<feature type="chain" id="PRO_5026653902" evidence="1">
    <location>
        <begin position="21"/>
        <end position="510"/>
    </location>
</feature>
<keyword evidence="1" id="KW-0732">Signal</keyword>